<evidence type="ECO:0000313" key="1">
    <source>
        <dbReference type="EMBL" id="AWA44662.1"/>
    </source>
</evidence>
<dbReference type="AlphaFoldDB" id="A0A678T8T0"/>
<reference evidence="1" key="1">
    <citation type="submission" date="2018-04" db="EMBL/GenBank/DDBJ databases">
        <title>Comparative Analysis of Homologous Sequences of Saccharum officinarum and Saccharum spontaneum Reveals Independent Polyploidization Events.</title>
        <authorList>
            <person name="Sharma A."/>
            <person name="Song J."/>
            <person name="Lin Q."/>
            <person name="Singh R."/>
            <person name="Ramos N."/>
            <person name="Wang K."/>
            <person name="Zhang J."/>
            <person name="Ming R."/>
            <person name="Yu Q."/>
        </authorList>
    </citation>
    <scope>NUCLEOTIDE SEQUENCE</scope>
</reference>
<dbReference type="EMBL" id="MH182500">
    <property type="protein sequence ID" value="AWA44662.1"/>
    <property type="molecule type" value="Genomic_DNA"/>
</dbReference>
<organism evidence="1">
    <name type="scientific">Saccharum spontaneum</name>
    <name type="common">Wild sugarcane</name>
    <dbReference type="NCBI Taxonomy" id="62335"/>
    <lineage>
        <taxon>Eukaryota</taxon>
        <taxon>Viridiplantae</taxon>
        <taxon>Streptophyta</taxon>
        <taxon>Embryophyta</taxon>
        <taxon>Tracheophyta</taxon>
        <taxon>Spermatophyta</taxon>
        <taxon>Magnoliopsida</taxon>
        <taxon>Liliopsida</taxon>
        <taxon>Poales</taxon>
        <taxon>Poaceae</taxon>
        <taxon>PACMAD clade</taxon>
        <taxon>Panicoideae</taxon>
        <taxon>Andropogonodae</taxon>
        <taxon>Andropogoneae</taxon>
        <taxon>Saccharinae</taxon>
        <taxon>Saccharum</taxon>
        <taxon>Saccharum officinarum species complex</taxon>
    </lineage>
</organism>
<name>A0A678T8T0_SACSP</name>
<protein>
    <submittedName>
        <fullName evidence="1">Uncharacterized protein</fullName>
    </submittedName>
</protein>
<accession>A0A678T8T0</accession>
<sequence length="81" mass="8287">MVGGASLAWNGAEGWGWESRAFAVGLPCGITGCAAGLKAAACMGISAIMLEVDAVQVKMALEGDEYRLSSPGGNLRVEIEN</sequence>
<proteinExistence type="predicted"/>
<gene>
    <name evidence="1" type="ORF">SS96I13_000006</name>
</gene>